<keyword evidence="3 8" id="KW-0645">Protease</keyword>
<evidence type="ECO:0000313" key="9">
    <source>
        <dbReference type="Proteomes" id="UP000076584"/>
    </source>
</evidence>
<feature type="compositionally biased region" description="Basic residues" evidence="6">
    <location>
        <begin position="106"/>
        <end position="116"/>
    </location>
</feature>
<dbReference type="PROSITE" id="PS50600">
    <property type="entry name" value="ULP_PROTEASE"/>
    <property type="match status" value="1"/>
</dbReference>
<feature type="compositionally biased region" description="Basic and acidic residues" evidence="6">
    <location>
        <begin position="647"/>
        <end position="656"/>
    </location>
</feature>
<evidence type="ECO:0000256" key="6">
    <source>
        <dbReference type="SAM" id="MobiDB-lite"/>
    </source>
</evidence>
<dbReference type="InterPro" id="IPR003653">
    <property type="entry name" value="Peptidase_C48_C"/>
</dbReference>
<dbReference type="GO" id="GO:0016926">
    <property type="term" value="P:protein desumoylation"/>
    <property type="evidence" value="ECO:0007669"/>
    <property type="project" value="TreeGrafter"/>
</dbReference>
<feature type="compositionally biased region" description="Low complexity" evidence="6">
    <location>
        <begin position="14"/>
        <end position="25"/>
    </location>
</feature>
<feature type="compositionally biased region" description="Basic and acidic residues" evidence="6">
    <location>
        <begin position="827"/>
        <end position="848"/>
    </location>
</feature>
<gene>
    <name evidence="8" type="ORF">CI238_06076</name>
</gene>
<dbReference type="SUPFAM" id="SSF54001">
    <property type="entry name" value="Cysteine proteinases"/>
    <property type="match status" value="1"/>
</dbReference>
<evidence type="ECO:0000256" key="2">
    <source>
        <dbReference type="ARBA" id="ARBA00022553"/>
    </source>
</evidence>
<evidence type="ECO:0000256" key="4">
    <source>
        <dbReference type="ARBA" id="ARBA00022786"/>
    </source>
</evidence>
<feature type="compositionally biased region" description="Basic and acidic residues" evidence="6">
    <location>
        <begin position="410"/>
        <end position="422"/>
    </location>
</feature>
<feature type="compositionally biased region" description="Low complexity" evidence="6">
    <location>
        <begin position="41"/>
        <end position="51"/>
    </location>
</feature>
<keyword evidence="2" id="KW-0597">Phosphoprotein</keyword>
<feature type="compositionally biased region" description="Low complexity" evidence="6">
    <location>
        <begin position="1235"/>
        <end position="1245"/>
    </location>
</feature>
<feature type="compositionally biased region" description="Basic and acidic residues" evidence="6">
    <location>
        <begin position="381"/>
        <end position="400"/>
    </location>
</feature>
<feature type="compositionally biased region" description="Polar residues" evidence="6">
    <location>
        <begin position="1257"/>
        <end position="1289"/>
    </location>
</feature>
<feature type="region of interest" description="Disordered" evidence="6">
    <location>
        <begin position="647"/>
        <end position="685"/>
    </location>
</feature>
<dbReference type="PANTHER" id="PTHR46896">
    <property type="entry name" value="SENTRIN-SPECIFIC PROTEASE"/>
    <property type="match status" value="1"/>
</dbReference>
<dbReference type="Pfam" id="PF25424">
    <property type="entry name" value="PH_35"/>
    <property type="match status" value="1"/>
</dbReference>
<feature type="domain" description="Ubiquitin-like protease family profile" evidence="7">
    <location>
        <begin position="717"/>
        <end position="986"/>
    </location>
</feature>
<comment type="caution">
    <text evidence="8">The sequence shown here is derived from an EMBL/GenBank/DDBJ whole genome shotgun (WGS) entry which is preliminary data.</text>
</comment>
<dbReference type="GO" id="GO:0006508">
    <property type="term" value="P:proteolysis"/>
    <property type="evidence" value="ECO:0007669"/>
    <property type="project" value="UniProtKB-KW"/>
</dbReference>
<accession>A0A166L6R8</accession>
<evidence type="ECO:0000256" key="3">
    <source>
        <dbReference type="ARBA" id="ARBA00022670"/>
    </source>
</evidence>
<keyword evidence="5" id="KW-0378">Hydrolase</keyword>
<feature type="region of interest" description="Disordered" evidence="6">
    <location>
        <begin position="1"/>
        <end position="422"/>
    </location>
</feature>
<dbReference type="GO" id="GO:0005634">
    <property type="term" value="C:nucleus"/>
    <property type="evidence" value="ECO:0007669"/>
    <property type="project" value="TreeGrafter"/>
</dbReference>
<feature type="region of interest" description="Disordered" evidence="6">
    <location>
        <begin position="826"/>
        <end position="916"/>
    </location>
</feature>
<feature type="compositionally biased region" description="Basic residues" evidence="6">
    <location>
        <begin position="299"/>
        <end position="310"/>
    </location>
</feature>
<feature type="compositionally biased region" description="Polar residues" evidence="6">
    <location>
        <begin position="1138"/>
        <end position="1151"/>
    </location>
</feature>
<feature type="compositionally biased region" description="Polar residues" evidence="6">
    <location>
        <begin position="1159"/>
        <end position="1180"/>
    </location>
</feature>
<keyword evidence="4" id="KW-0833">Ubl conjugation pathway</keyword>
<feature type="compositionally biased region" description="Polar residues" evidence="6">
    <location>
        <begin position="230"/>
        <end position="244"/>
    </location>
</feature>
<dbReference type="GO" id="GO:0070139">
    <property type="term" value="F:SUMO-specific endopeptidase activity"/>
    <property type="evidence" value="ECO:0007669"/>
    <property type="project" value="TreeGrafter"/>
</dbReference>
<feature type="compositionally biased region" description="Basic and acidic residues" evidence="6">
    <location>
        <begin position="117"/>
        <end position="127"/>
    </location>
</feature>
<reference evidence="8 9" key="1">
    <citation type="submission" date="2015-06" db="EMBL/GenBank/DDBJ databases">
        <title>Survival trade-offs in plant roots during colonization by closely related pathogenic and mutualistic fungi.</title>
        <authorList>
            <person name="Hacquard S."/>
            <person name="Kracher B."/>
            <person name="Hiruma K."/>
            <person name="Weinman A."/>
            <person name="Muench P."/>
            <person name="Garrido Oter R."/>
            <person name="Ver Loren van Themaat E."/>
            <person name="Dallerey J.-F."/>
            <person name="Damm U."/>
            <person name="Henrissat B."/>
            <person name="Lespinet O."/>
            <person name="Thon M."/>
            <person name="Kemen E."/>
            <person name="McHardy A.C."/>
            <person name="Schulze-Lefert P."/>
            <person name="O'Connell R.J."/>
        </authorList>
    </citation>
    <scope>NUCLEOTIDE SEQUENCE [LARGE SCALE GENOMIC DNA]</scope>
    <source>
        <strain evidence="8 9">MAFF 238704</strain>
    </source>
</reference>
<dbReference type="Pfam" id="PF02902">
    <property type="entry name" value="Peptidase_C48"/>
    <property type="match status" value="1"/>
</dbReference>
<name>A0A166L6R8_COLIC</name>
<feature type="region of interest" description="Disordered" evidence="6">
    <location>
        <begin position="584"/>
        <end position="614"/>
    </location>
</feature>
<protein>
    <submittedName>
        <fullName evidence="8">Sentrin-specific protease</fullName>
    </submittedName>
</protein>
<dbReference type="STRING" id="1573173.A0A166L6R8"/>
<sequence length="1369" mass="150049">MKQERETTPPADASSSSSLSSPPLSRVTPPPCDETPQKGASSSSSDPSAPCSNPPSPPRRADTARLSPPKHQEEVALRETAHAAGGAPENEERGKKAGTNGAIVASHRRASLKKQGRTPEELRERFRNSNLHSFPTYGCDMTQENTAGEGVANGYSVRSSKDGVPVPDPMKKSTRARSILNGGLTGGLSTFDRGKDARHKRLPSVQHVEPPRSVKRQKTQTKNEAPKVSASFTSGHFALTSASPTPDPVPKSLEMVDLTESQQSADLEVVSNRSNFEPTSSAQVPEYRSVERAHSANASHKRQRRSHVRPLRCAQSTTPKEIFSDGEDDLTKDEDGPPRKKHAPDQHKGNPRTAIHLPPGVGTAKGQTEDISDDELGSQDRTSRDRHVSSKDRILNEDARKPRKPTVTRSRGDITRVDFPKSENANRPRLNIVRAVSGKETLDVTGLPLENHPVLKVGDDPNTLIAVDRTDKRCTDYRWLEVKPMYCTKIQYSTTKPPLAAISRSSGGGASPLLVLEFAQPGDALTLGLWADAMLKNCSTRRMSCFAEDSEQLEKIFSKQMQEAGDWDKKHAPKPDDIKYLEHHEKTKLKPDENSTPGSRPRPISAQQTTPTQTGRQLLRHGMQGDGSASAIKPASTTTSFFTLNHAKDRRTDAKQTRALPSRQVKDGASRPTLNSSPSLYGRKSPSPVSWINQNPDWVKIWDDKPLIFPAIGKNRASVYRDDISRLEEGEYLNDNLIGFYLRYLQVNLERANKALADRIYIMNTYFYPKLTDVKAGRGINYDGVKSWTAKIDLFSFDYIVVPVNESAHWYLAIICNPARLLQRTDAQPKAEKTEPAEDREDKTDGELGGRSAAEGLISTVGEQVEHMSLEEVKPEEGQPREEGQKTEEKGPKVSSNKQRPPRKLTGTLARKQDPSEARVITLDSLGVGHSPTCGNLKSYLVREAKDKRNFEVEPPGTFGMTAKGIPEQEDHASCGAFLLGYMREFLKDPDGVVAKLVRKEAPSWDITSPAMRSELRNIIIEKRKEQNALAAEKKAKRKSNAQSPATSKSPEKRQEAEPATPKTPQPVLDAPKNPSSTVKGSPAIDRLPLNHRSNPLAKDDASAGAAHLQVAEPPTEAEPTSDDGPLNGVEPPLQTEAPRSSGTVAATSEENGLLGPLKQSSEGPKSPVRVQSRTDTSTPVRLRTSPRHTKSKPANDDGAFRMLSPLVSSPAKPTSEKRSASKGTKRKLSNSEILLCRLPSSPSKSPRRNEPVTVCSKKSISPSQQLLGEMHSSSESTRQHNSASQNGEKQVKRQESIVIEDEAPLKPSPHRMTNKPIETSRYFSAKDPSRISSSPLSGPKVQKKHSMKDDGEAIPSIEDPSETVDLTK</sequence>
<dbReference type="Proteomes" id="UP000076584">
    <property type="component" value="Unassembled WGS sequence"/>
</dbReference>
<feature type="compositionally biased region" description="Basic and acidic residues" evidence="6">
    <location>
        <begin position="584"/>
        <end position="593"/>
    </location>
</feature>
<feature type="region of interest" description="Disordered" evidence="6">
    <location>
        <begin position="1030"/>
        <end position="1369"/>
    </location>
</feature>
<evidence type="ECO:0000259" key="7">
    <source>
        <dbReference type="PROSITE" id="PS50600"/>
    </source>
</evidence>
<evidence type="ECO:0000256" key="1">
    <source>
        <dbReference type="ARBA" id="ARBA00005234"/>
    </source>
</evidence>
<feature type="compositionally biased region" description="Basic and acidic residues" evidence="6">
    <location>
        <begin position="864"/>
        <end position="892"/>
    </location>
</feature>
<feature type="compositionally biased region" description="Basic and acidic residues" evidence="6">
    <location>
        <begin position="333"/>
        <end position="348"/>
    </location>
</feature>
<dbReference type="Gene3D" id="3.40.395.10">
    <property type="entry name" value="Adenoviral Proteinase, Chain A"/>
    <property type="match status" value="1"/>
</dbReference>
<proteinExistence type="inferred from homology"/>
<feature type="compositionally biased region" description="Polar residues" evidence="6">
    <location>
        <begin position="605"/>
        <end position="614"/>
    </location>
</feature>
<evidence type="ECO:0000313" key="8">
    <source>
        <dbReference type="EMBL" id="KZL63170.1"/>
    </source>
</evidence>
<keyword evidence="9" id="KW-1185">Reference proteome</keyword>
<feature type="compositionally biased region" description="Polar residues" evidence="6">
    <location>
        <begin position="259"/>
        <end position="283"/>
    </location>
</feature>
<comment type="similarity">
    <text evidence="1">Belongs to the peptidase C48 family.</text>
</comment>
<dbReference type="InterPro" id="IPR038765">
    <property type="entry name" value="Papain-like_cys_pep_sf"/>
</dbReference>
<feature type="compositionally biased region" description="Basic and acidic residues" evidence="6">
    <location>
        <begin position="70"/>
        <end position="81"/>
    </location>
</feature>
<dbReference type="InterPro" id="IPR057501">
    <property type="entry name" value="DeUb_enz_PH"/>
</dbReference>
<dbReference type="InterPro" id="IPR051947">
    <property type="entry name" value="Sentrin-specific_protease"/>
</dbReference>
<dbReference type="EMBL" id="LFIW01002866">
    <property type="protein sequence ID" value="KZL63170.1"/>
    <property type="molecule type" value="Genomic_DNA"/>
</dbReference>
<dbReference type="PANTHER" id="PTHR46896:SF3">
    <property type="entry name" value="FI06413P-RELATED"/>
    <property type="match status" value="1"/>
</dbReference>
<evidence type="ECO:0000256" key="5">
    <source>
        <dbReference type="ARBA" id="ARBA00022801"/>
    </source>
</evidence>
<dbReference type="GO" id="GO:0005737">
    <property type="term" value="C:cytoplasm"/>
    <property type="evidence" value="ECO:0007669"/>
    <property type="project" value="TreeGrafter"/>
</dbReference>
<organism evidence="8 9">
    <name type="scientific">Colletotrichum incanum</name>
    <name type="common">Soybean anthracnose fungus</name>
    <dbReference type="NCBI Taxonomy" id="1573173"/>
    <lineage>
        <taxon>Eukaryota</taxon>
        <taxon>Fungi</taxon>
        <taxon>Dikarya</taxon>
        <taxon>Ascomycota</taxon>
        <taxon>Pezizomycotina</taxon>
        <taxon>Sordariomycetes</taxon>
        <taxon>Hypocreomycetidae</taxon>
        <taxon>Glomerellales</taxon>
        <taxon>Glomerellaceae</taxon>
        <taxon>Colletotrichum</taxon>
        <taxon>Colletotrichum spaethianum species complex</taxon>
    </lineage>
</organism>